<evidence type="ECO:0000313" key="1">
    <source>
        <dbReference type="EMBL" id="ALT58191.1"/>
    </source>
</evidence>
<dbReference type="Proteomes" id="UP000225226">
    <property type="component" value="Segment"/>
</dbReference>
<gene>
    <name evidence="1" type="ORF">JMPW2_069</name>
</gene>
<protein>
    <submittedName>
        <fullName evidence="1">Uncharacterized protein</fullName>
    </submittedName>
</protein>
<proteinExistence type="predicted"/>
<keyword evidence="2" id="KW-1185">Reference proteome</keyword>
<accession>A0A0U3E225</accession>
<sequence>MKTCLANVETLIDRNVELCARLQLTKEEFEQGLLSLLLTSMRANNDGEHNLCDQDGELLLHVKRYK</sequence>
<reference evidence="1 2" key="1">
    <citation type="submission" date="2015-11" db="EMBL/GenBank/DDBJ databases">
        <title>Genomic identification of Escherichia phage JMPW2.</title>
        <authorList>
            <person name="Wang J."/>
            <person name="Lu S."/>
            <person name="Shen M."/>
            <person name="Zhu H."/>
            <person name="Le S."/>
            <person name="Li G."/>
            <person name="Tan Y."/>
            <person name="Zhao X."/>
            <person name="Shen W."/>
            <person name="Guo K."/>
            <person name="Yang Y."/>
            <person name="Li S."/>
            <person name="Li M."/>
            <person name="Zhu J."/>
            <person name="Rao X."/>
            <person name="Hu F."/>
        </authorList>
    </citation>
    <scope>NUCLEOTIDE SEQUENCE [LARGE SCALE GENOMIC DNA]</scope>
</reference>
<evidence type="ECO:0000313" key="2">
    <source>
        <dbReference type="Proteomes" id="UP000225226"/>
    </source>
</evidence>
<name>A0A0U3E225_9CAUD</name>
<dbReference type="OrthoDB" id="38607at10239"/>
<organism evidence="1 2">
    <name type="scientific">Escherichia phage JMPW2</name>
    <dbReference type="NCBI Taxonomy" id="1772218"/>
    <lineage>
        <taxon>Viruses</taxon>
        <taxon>Duplodnaviria</taxon>
        <taxon>Heunggongvirae</taxon>
        <taxon>Uroviricota</taxon>
        <taxon>Caudoviricetes</taxon>
        <taxon>Drexlerviridae</taxon>
        <taxon>Tunavirinae</taxon>
        <taxon>Tunavirus</taxon>
        <taxon>Tunavirus JMPW2</taxon>
    </lineage>
</organism>
<dbReference type="EMBL" id="KU194205">
    <property type="protein sequence ID" value="ALT58191.1"/>
    <property type="molecule type" value="Genomic_DNA"/>
</dbReference>